<organism evidence="1 2">
    <name type="scientific">Exocentrus adspersus</name>
    <dbReference type="NCBI Taxonomy" id="1586481"/>
    <lineage>
        <taxon>Eukaryota</taxon>
        <taxon>Metazoa</taxon>
        <taxon>Ecdysozoa</taxon>
        <taxon>Arthropoda</taxon>
        <taxon>Hexapoda</taxon>
        <taxon>Insecta</taxon>
        <taxon>Pterygota</taxon>
        <taxon>Neoptera</taxon>
        <taxon>Endopterygota</taxon>
        <taxon>Coleoptera</taxon>
        <taxon>Polyphaga</taxon>
        <taxon>Cucujiformia</taxon>
        <taxon>Chrysomeloidea</taxon>
        <taxon>Cerambycidae</taxon>
        <taxon>Lamiinae</taxon>
        <taxon>Acanthocinini</taxon>
        <taxon>Exocentrus</taxon>
    </lineage>
</organism>
<reference evidence="1 2" key="1">
    <citation type="journal article" date="2023" name="Insect Mol. Biol.">
        <title>Genome sequencing provides insights into the evolution of gene families encoding plant cell wall-degrading enzymes in longhorned beetles.</title>
        <authorList>
            <person name="Shin N.R."/>
            <person name="Okamura Y."/>
            <person name="Kirsch R."/>
            <person name="Pauchet Y."/>
        </authorList>
    </citation>
    <scope>NUCLEOTIDE SEQUENCE [LARGE SCALE GENOMIC DNA]</scope>
    <source>
        <strain evidence="1">EAD_L_NR</strain>
    </source>
</reference>
<feature type="non-terminal residue" evidence="1">
    <location>
        <position position="433"/>
    </location>
</feature>
<keyword evidence="2" id="KW-1185">Reference proteome</keyword>
<evidence type="ECO:0000313" key="1">
    <source>
        <dbReference type="EMBL" id="KAJ8911225.1"/>
    </source>
</evidence>
<evidence type="ECO:0008006" key="3">
    <source>
        <dbReference type="Google" id="ProtNLM"/>
    </source>
</evidence>
<gene>
    <name evidence="1" type="ORF">NQ315_014937</name>
</gene>
<dbReference type="Proteomes" id="UP001159042">
    <property type="component" value="Unassembled WGS sequence"/>
</dbReference>
<dbReference type="AlphaFoldDB" id="A0AAV8VB20"/>
<dbReference type="EMBL" id="JANEYG010000207">
    <property type="protein sequence ID" value="KAJ8911225.1"/>
    <property type="molecule type" value="Genomic_DNA"/>
</dbReference>
<comment type="caution">
    <text evidence="1">The sequence shown here is derived from an EMBL/GenBank/DDBJ whole genome shotgun (WGS) entry which is preliminary data.</text>
</comment>
<proteinExistence type="predicted"/>
<accession>A0AAV8VB20</accession>
<protein>
    <recommendedName>
        <fullName evidence="3">SWIM-type domain-containing protein</fullName>
    </recommendedName>
</protein>
<evidence type="ECO:0000313" key="2">
    <source>
        <dbReference type="Proteomes" id="UP001159042"/>
    </source>
</evidence>
<sequence length="433" mass="48938">MLRTILQETDSDNDTKLFASYFKDYYMNVTTRWAYCHRLKSGLNTNMHVERMHRTIKYIYLGGKKVKRLDKSLHAIMKFINFAEQGKITTKIRELRKRHRKSVNLDKTLVLENGEGWDIPSSSKNNFELYHIEKIKEVCDCQLICTDCGVCIHKYTCSCIDSSVRWNMCKHIHLLCSYIKEKVENENFLPQFGRGGFGAVNVPEAEMNQSLEIDIVLSDKRSHCEKILNHLSINNTSRYKTVQEDRQEVLDLLSKLSERVQNTNSPSKLKVFKKMLIAVSPTINALENDRNSYSVYVACDVEDGTACPPGSNVVGRRVGKSLPSASVWGWGSALEPHLLIVEAGASKMPWLITSVAPWPSLRGSRTGQDVWSRVLLLVALWGCVLLLPITRWGVGSPVPAVLWIVAPPAGVISRTPVVSKRLTILWGAFSSLQ</sequence>
<name>A0AAV8VB20_9CUCU</name>